<comment type="caution">
    <text evidence="1">The sequence shown here is derived from an EMBL/GenBank/DDBJ whole genome shotgun (WGS) entry which is preliminary data.</text>
</comment>
<dbReference type="AlphaFoldDB" id="A0AA35RW09"/>
<name>A0AA35RW09_GEOBA</name>
<organism evidence="1 2">
    <name type="scientific">Geodia barretti</name>
    <name type="common">Barrett's horny sponge</name>
    <dbReference type="NCBI Taxonomy" id="519541"/>
    <lineage>
        <taxon>Eukaryota</taxon>
        <taxon>Metazoa</taxon>
        <taxon>Porifera</taxon>
        <taxon>Demospongiae</taxon>
        <taxon>Heteroscleromorpha</taxon>
        <taxon>Tetractinellida</taxon>
        <taxon>Astrophorina</taxon>
        <taxon>Geodiidae</taxon>
        <taxon>Geodia</taxon>
    </lineage>
</organism>
<keyword evidence="2" id="KW-1185">Reference proteome</keyword>
<dbReference type="Proteomes" id="UP001174909">
    <property type="component" value="Unassembled WGS sequence"/>
</dbReference>
<reference evidence="1" key="1">
    <citation type="submission" date="2023-03" db="EMBL/GenBank/DDBJ databases">
        <authorList>
            <person name="Steffen K."/>
            <person name="Cardenas P."/>
        </authorList>
    </citation>
    <scope>NUCLEOTIDE SEQUENCE</scope>
</reference>
<sequence length="298" mass="33234">MMADLNQETLHKAGIGNFFRPGQLEPLGITYHRLRQLEAEEAVERVGWGLYRLADVEPTERYSIASVCARAPNAIVCLLSALQVYEIGTQLPRQVWIAIPHKARPPSSGNIGIRLVRFSGAALSCGLQETKFEEVPARITSPVRTIVDCFRFQRLIGREAALEALQEALRDRKGYPGLRGAMSTNTEHSIRARLLNRARSEGTEFQLYLVRYACERFLYRLGASAARGHCILKGAGLLAVWMEEPYRATRDIDILAFGANDVEAIRAMMSTICNVPCPEDGLLFDIDTLDVSAIRDDQ</sequence>
<gene>
    <name evidence="1" type="ORF">GBAR_LOCUS11344</name>
</gene>
<evidence type="ECO:0000313" key="1">
    <source>
        <dbReference type="EMBL" id="CAI8018719.1"/>
    </source>
</evidence>
<accession>A0AA35RW09</accession>
<evidence type="ECO:0000313" key="2">
    <source>
        <dbReference type="Proteomes" id="UP001174909"/>
    </source>
</evidence>
<dbReference type="InterPro" id="IPR014942">
    <property type="entry name" value="AbiEii"/>
</dbReference>
<evidence type="ECO:0008006" key="3">
    <source>
        <dbReference type="Google" id="ProtNLM"/>
    </source>
</evidence>
<dbReference type="EMBL" id="CASHTH010001705">
    <property type="protein sequence ID" value="CAI8018719.1"/>
    <property type="molecule type" value="Genomic_DNA"/>
</dbReference>
<protein>
    <recommendedName>
        <fullName evidence="3">Transcriptional regulator</fullName>
    </recommendedName>
</protein>
<proteinExistence type="predicted"/>
<feature type="non-terminal residue" evidence="1">
    <location>
        <position position="1"/>
    </location>
</feature>
<dbReference type="Pfam" id="PF08843">
    <property type="entry name" value="AbiEii"/>
    <property type="match status" value="1"/>
</dbReference>